<sequence>MNALKKAGNATNAFAKKWAEFVIKFKWPVLITTLVIAMGLGSQGNMEFDGDYHVFFSESNPELEAFDALQDKYTKDDNIVIVLSPSNGDIFTKENLIAIEELTAEAWNTPYSSRVDAVTNFQHTSAQGDDLYVDDLSYESASKTDSEIKAIKEKALKEPLLVNRLLNEKGSVTAINVTVRLPGKDSAKEIPEVTAFVRKSIADFQEKYPNFQVHSSGLVPLNTAFFESSMRDMMLTLIMLIIVILTTLILTRNFFSTLATLIVVLFSIMSAIGFVGIMGIKLTPPSSVFPTMILTLAVADSIHILITMLQKMRKDGYTKKDALVESMRLNFMPVFITSLTTVIGFLTMNFGDVPPFWDLGNITAFGMTMAFFYSTTALPALMAVLPVKVKEKKGILIEKSNWYTNLGHFVAKQPTKLAIISIVIIGVFTFLATKNRFNDEFINYFDETVQFRSDTDYISENLTGIYNVEFSVGSGESGGINNPEYLKKLNDFEDWLNEQPEVIHVNAFSEVARRVNRSMHGDNESYYRVPSSREEAAQYLLLYELSLPFGLDLNNQINVDKSESRVTITLQNISSAEMIAFSKRAEKWLQDNTPKPMHTIGVSPTLMFSKLGFRQADSMLKGNIIALILISLVLMFALRNFKLGLLSIIPNVTPVFIGFGFWAMYKAQINTGMVIVFGMTLGIIVDDTVHFMSKFLRARRELGYDARQAVIYAFETVGKALVTTTVVLLAGFAVLSTSSFALNSYMARITVIIILSALIIDFILLPALLILISKKDKVTTETPVKELEPQMQLDK</sequence>
<dbReference type="PROSITE" id="PS50156">
    <property type="entry name" value="SSD"/>
    <property type="match status" value="1"/>
</dbReference>
<comment type="caution">
    <text evidence="8">The sequence shown here is derived from an EMBL/GenBank/DDBJ whole genome shotgun (WGS) entry which is preliminary data.</text>
</comment>
<comment type="subcellular location">
    <subcellularLocation>
        <location evidence="1">Cell membrane</location>
        <topology evidence="1">Multi-pass membrane protein</topology>
    </subcellularLocation>
</comment>
<evidence type="ECO:0000313" key="8">
    <source>
        <dbReference type="EMBL" id="EZH72696.1"/>
    </source>
</evidence>
<feature type="transmembrane region" description="Helical" evidence="6">
    <location>
        <begin position="258"/>
        <end position="282"/>
    </location>
</feature>
<dbReference type="PANTHER" id="PTHR33406:SF12">
    <property type="entry name" value="BLR2997 PROTEIN"/>
    <property type="match status" value="1"/>
</dbReference>
<feature type="transmembrane region" description="Helical" evidence="6">
    <location>
        <begin position="417"/>
        <end position="433"/>
    </location>
</feature>
<evidence type="ECO:0000313" key="9">
    <source>
        <dbReference type="Proteomes" id="UP000023541"/>
    </source>
</evidence>
<evidence type="ECO:0000256" key="2">
    <source>
        <dbReference type="ARBA" id="ARBA00022475"/>
    </source>
</evidence>
<dbReference type="STRING" id="1317122.ATO12_21395"/>
<protein>
    <submittedName>
        <fullName evidence="8">RND transporter</fullName>
    </submittedName>
</protein>
<dbReference type="EMBL" id="AQRA01000007">
    <property type="protein sequence ID" value="EZH72696.1"/>
    <property type="molecule type" value="Genomic_DNA"/>
</dbReference>
<dbReference type="InterPro" id="IPR050545">
    <property type="entry name" value="Mycobact_MmpL"/>
</dbReference>
<feature type="transmembrane region" description="Helical" evidence="6">
    <location>
        <begin position="619"/>
        <end position="638"/>
    </location>
</feature>
<feature type="transmembrane region" description="Helical" evidence="6">
    <location>
        <begin position="710"/>
        <end position="733"/>
    </location>
</feature>
<evidence type="ECO:0000259" key="7">
    <source>
        <dbReference type="PROSITE" id="PS50156"/>
    </source>
</evidence>
<dbReference type="Gene3D" id="1.20.1640.10">
    <property type="entry name" value="Multidrug efflux transporter AcrB transmembrane domain"/>
    <property type="match status" value="2"/>
</dbReference>
<dbReference type="GO" id="GO:0005886">
    <property type="term" value="C:plasma membrane"/>
    <property type="evidence" value="ECO:0007669"/>
    <property type="project" value="UniProtKB-SubCell"/>
</dbReference>
<feature type="transmembrane region" description="Helical" evidence="6">
    <location>
        <begin position="233"/>
        <end position="251"/>
    </location>
</feature>
<evidence type="ECO:0000256" key="3">
    <source>
        <dbReference type="ARBA" id="ARBA00022692"/>
    </source>
</evidence>
<keyword evidence="3 6" id="KW-0812">Transmembrane</keyword>
<feature type="transmembrane region" description="Helical" evidence="6">
    <location>
        <begin position="745"/>
        <end position="772"/>
    </location>
</feature>
<dbReference type="InterPro" id="IPR000731">
    <property type="entry name" value="SSD"/>
</dbReference>
<keyword evidence="9" id="KW-1185">Reference proteome</keyword>
<evidence type="ECO:0000256" key="6">
    <source>
        <dbReference type="SAM" id="Phobius"/>
    </source>
</evidence>
<accession>A0A023BRT6</accession>
<keyword evidence="2" id="KW-1003">Cell membrane</keyword>
<evidence type="ECO:0000256" key="4">
    <source>
        <dbReference type="ARBA" id="ARBA00022989"/>
    </source>
</evidence>
<keyword evidence="4 6" id="KW-1133">Transmembrane helix</keyword>
<feature type="transmembrane region" description="Helical" evidence="6">
    <location>
        <begin position="645"/>
        <end position="665"/>
    </location>
</feature>
<evidence type="ECO:0000256" key="1">
    <source>
        <dbReference type="ARBA" id="ARBA00004651"/>
    </source>
</evidence>
<dbReference type="OrthoDB" id="9805018at2"/>
<feature type="domain" description="SSD" evidence="7">
    <location>
        <begin position="258"/>
        <end position="384"/>
    </location>
</feature>
<feature type="transmembrane region" description="Helical" evidence="6">
    <location>
        <begin position="362"/>
        <end position="385"/>
    </location>
</feature>
<gene>
    <name evidence="8" type="ORF">ATO12_21395</name>
</gene>
<feature type="transmembrane region" description="Helical" evidence="6">
    <location>
        <begin position="288"/>
        <end position="309"/>
    </location>
</feature>
<dbReference type="RefSeq" id="WP_051575902.1">
    <property type="nucleotide sequence ID" value="NZ_AQRA01000007.1"/>
</dbReference>
<reference evidence="8 9" key="1">
    <citation type="submission" date="2014-04" db="EMBL/GenBank/DDBJ databases">
        <title>Aquimarina sp. 22II-S11-z7 Genome Sequencing.</title>
        <authorList>
            <person name="Lai Q."/>
        </authorList>
    </citation>
    <scope>NUCLEOTIDE SEQUENCE [LARGE SCALE GENOMIC DNA]</scope>
    <source>
        <strain evidence="8 9">22II-S11-z7</strain>
    </source>
</reference>
<proteinExistence type="predicted"/>
<dbReference type="Pfam" id="PF03176">
    <property type="entry name" value="MMPL"/>
    <property type="match status" value="2"/>
</dbReference>
<dbReference type="InterPro" id="IPR004869">
    <property type="entry name" value="MMPL_dom"/>
</dbReference>
<feature type="transmembrane region" description="Helical" evidence="6">
    <location>
        <begin position="329"/>
        <end position="350"/>
    </location>
</feature>
<dbReference type="PANTHER" id="PTHR33406">
    <property type="entry name" value="MEMBRANE PROTEIN MJ1562-RELATED"/>
    <property type="match status" value="1"/>
</dbReference>
<dbReference type="eggNOG" id="COG1033">
    <property type="taxonomic scope" value="Bacteria"/>
</dbReference>
<dbReference type="AlphaFoldDB" id="A0A023BRT6"/>
<name>A0A023BRT6_9FLAO</name>
<dbReference type="Proteomes" id="UP000023541">
    <property type="component" value="Unassembled WGS sequence"/>
</dbReference>
<keyword evidence="5 6" id="KW-0472">Membrane</keyword>
<feature type="transmembrane region" description="Helical" evidence="6">
    <location>
        <begin position="671"/>
        <end position="689"/>
    </location>
</feature>
<evidence type="ECO:0000256" key="5">
    <source>
        <dbReference type="ARBA" id="ARBA00023136"/>
    </source>
</evidence>
<organism evidence="8 9">
    <name type="scientific">Aquimarina atlantica</name>
    <dbReference type="NCBI Taxonomy" id="1317122"/>
    <lineage>
        <taxon>Bacteria</taxon>
        <taxon>Pseudomonadati</taxon>
        <taxon>Bacteroidota</taxon>
        <taxon>Flavobacteriia</taxon>
        <taxon>Flavobacteriales</taxon>
        <taxon>Flavobacteriaceae</taxon>
        <taxon>Aquimarina</taxon>
    </lineage>
</organism>
<dbReference type="SUPFAM" id="SSF82866">
    <property type="entry name" value="Multidrug efflux transporter AcrB transmembrane domain"/>
    <property type="match status" value="2"/>
</dbReference>